<dbReference type="EMBL" id="CSUW01000002">
    <property type="protein sequence ID" value="CPT12348.1"/>
    <property type="molecule type" value="Genomic_DNA"/>
</dbReference>
<comment type="function">
    <text evidence="11">Acts as a transcriptional regulator. Probably redox-responsive. The apo- but not holo-form probably binds DNA.</text>
</comment>
<dbReference type="AlphaFoldDB" id="A0AB33T1K2"/>
<dbReference type="Proteomes" id="UP000038487">
    <property type="component" value="Unassembled WGS sequence"/>
</dbReference>
<organism evidence="13 14">
    <name type="scientific">Mycobacteroides abscessus</name>
    <dbReference type="NCBI Taxonomy" id="36809"/>
    <lineage>
        <taxon>Bacteria</taxon>
        <taxon>Bacillati</taxon>
        <taxon>Actinomycetota</taxon>
        <taxon>Actinomycetes</taxon>
        <taxon>Mycobacteriales</taxon>
        <taxon>Mycobacteriaceae</taxon>
        <taxon>Mycobacteroides</taxon>
    </lineage>
</organism>
<feature type="binding site" evidence="11">
    <location>
        <position position="55"/>
    </location>
    <ligand>
        <name>[4Fe-4S] cluster</name>
        <dbReference type="ChEBI" id="CHEBI:49883"/>
    </ligand>
</feature>
<evidence type="ECO:0000256" key="9">
    <source>
        <dbReference type="ARBA" id="ARBA00023157"/>
    </source>
</evidence>
<dbReference type="InterPro" id="IPR003482">
    <property type="entry name" value="Whib"/>
</dbReference>
<evidence type="ECO:0000256" key="11">
    <source>
        <dbReference type="HAMAP-Rule" id="MF_01479"/>
    </source>
</evidence>
<feature type="domain" description="4Fe-4S Wbl-type" evidence="12">
    <location>
        <begin position="31"/>
        <end position="88"/>
    </location>
</feature>
<protein>
    <recommendedName>
        <fullName evidence="11">Transcriptional regulator WhiB</fullName>
    </recommendedName>
</protein>
<evidence type="ECO:0000256" key="7">
    <source>
        <dbReference type="ARBA" id="ARBA00023015"/>
    </source>
</evidence>
<comment type="subcellular location">
    <subcellularLocation>
        <location evidence="1 11">Cytoplasm</location>
    </subcellularLocation>
</comment>
<dbReference type="GO" id="GO:0005737">
    <property type="term" value="C:cytoplasm"/>
    <property type="evidence" value="ECO:0007669"/>
    <property type="project" value="UniProtKB-SubCell"/>
</dbReference>
<evidence type="ECO:0000256" key="2">
    <source>
        <dbReference type="ARBA" id="ARBA00006597"/>
    </source>
</evidence>
<dbReference type="HAMAP" id="MF_01479">
    <property type="entry name" value="WhiB"/>
    <property type="match status" value="1"/>
</dbReference>
<evidence type="ECO:0000256" key="3">
    <source>
        <dbReference type="ARBA" id="ARBA00022485"/>
    </source>
</evidence>
<evidence type="ECO:0000256" key="1">
    <source>
        <dbReference type="ARBA" id="ARBA00004496"/>
    </source>
</evidence>
<name>A0AB33T1K2_9MYCO</name>
<comment type="caution">
    <text evidence="13">The sequence shown here is derived from an EMBL/GenBank/DDBJ whole genome shotgun (WGS) entry which is preliminary data.</text>
</comment>
<comment type="PTM">
    <text evidence="11">Upon Fe-S cluster removal intramolecular disulfide bonds are formed.</text>
</comment>
<evidence type="ECO:0000256" key="8">
    <source>
        <dbReference type="ARBA" id="ARBA00023125"/>
    </source>
</evidence>
<dbReference type="InterPro" id="IPR034768">
    <property type="entry name" value="4FE4S_WBL"/>
</dbReference>
<accession>A0AB33T1K2</accession>
<dbReference type="GO" id="GO:0003677">
    <property type="term" value="F:DNA binding"/>
    <property type="evidence" value="ECO:0007669"/>
    <property type="project" value="UniProtKB-UniRule"/>
</dbReference>
<dbReference type="PROSITE" id="PS51674">
    <property type="entry name" value="4FE4S_WBL"/>
    <property type="match status" value="1"/>
</dbReference>
<proteinExistence type="inferred from homology"/>
<comment type="similarity">
    <text evidence="2 11">Belongs to the WhiB family.</text>
</comment>
<evidence type="ECO:0000259" key="12">
    <source>
        <dbReference type="PROSITE" id="PS51674"/>
    </source>
</evidence>
<keyword evidence="4 11" id="KW-0479">Metal-binding</keyword>
<evidence type="ECO:0000313" key="13">
    <source>
        <dbReference type="EMBL" id="CPT12348.1"/>
    </source>
</evidence>
<dbReference type="Pfam" id="PF02467">
    <property type="entry name" value="Whib"/>
    <property type="match status" value="1"/>
</dbReference>
<evidence type="ECO:0000256" key="6">
    <source>
        <dbReference type="ARBA" id="ARBA00023014"/>
    </source>
</evidence>
<dbReference type="PANTHER" id="PTHR38839:SF4">
    <property type="entry name" value="TRANSCRIPTIONAL REGULATOR WHIB"/>
    <property type="match status" value="1"/>
</dbReference>
<feature type="binding site" evidence="11">
    <location>
        <position position="64"/>
    </location>
    <ligand>
        <name>[4Fe-4S] cluster</name>
        <dbReference type="ChEBI" id="CHEBI:49883"/>
    </ligand>
</feature>
<keyword evidence="6 11" id="KW-0411">Iron-sulfur</keyword>
<dbReference type="GO" id="GO:0046872">
    <property type="term" value="F:metal ion binding"/>
    <property type="evidence" value="ECO:0007669"/>
    <property type="project" value="UniProtKB-KW"/>
</dbReference>
<keyword evidence="9 11" id="KW-1015">Disulfide bond</keyword>
<dbReference type="GO" id="GO:0045454">
    <property type="term" value="P:cell redox homeostasis"/>
    <property type="evidence" value="ECO:0007669"/>
    <property type="project" value="TreeGrafter"/>
</dbReference>
<evidence type="ECO:0000313" key="14">
    <source>
        <dbReference type="Proteomes" id="UP000038487"/>
    </source>
</evidence>
<keyword evidence="11" id="KW-0963">Cytoplasm</keyword>
<keyword evidence="7 11" id="KW-0805">Transcription regulation</keyword>
<dbReference type="RefSeq" id="WP_079458542.1">
    <property type="nucleotide sequence ID" value="NZ_CSUW01000002.1"/>
</dbReference>
<evidence type="ECO:0000256" key="4">
    <source>
        <dbReference type="ARBA" id="ARBA00022723"/>
    </source>
</evidence>
<keyword evidence="5 11" id="KW-0408">Iron</keyword>
<evidence type="ECO:0000256" key="10">
    <source>
        <dbReference type="ARBA" id="ARBA00023163"/>
    </source>
</evidence>
<keyword evidence="10 11" id="KW-0804">Transcription</keyword>
<keyword evidence="3 11" id="KW-0004">4Fe-4S</keyword>
<comment type="cofactor">
    <cofactor evidence="11">
        <name>[4Fe-4S] cluster</name>
        <dbReference type="ChEBI" id="CHEBI:49883"/>
    </cofactor>
    <text evidence="11">Binds 1 [4Fe-4S] cluster per subunit. Following nitrosylation of the [4Fe-4S] cluster binds 1 [4Fe-8(NO)] cluster per subunit.</text>
</comment>
<dbReference type="PANTHER" id="PTHR38839">
    <property type="entry name" value="TRANSCRIPTIONAL REGULATOR WHID-RELATED"/>
    <property type="match status" value="1"/>
</dbReference>
<dbReference type="GO" id="GO:0051539">
    <property type="term" value="F:4 iron, 4 sulfur cluster binding"/>
    <property type="evidence" value="ECO:0007669"/>
    <property type="project" value="UniProtKB-UniRule"/>
</dbReference>
<dbReference type="GO" id="GO:0045892">
    <property type="term" value="P:negative regulation of DNA-templated transcription"/>
    <property type="evidence" value="ECO:0007669"/>
    <property type="project" value="TreeGrafter"/>
</dbReference>
<gene>
    <name evidence="11" type="primary">whiB</name>
    <name evidence="13" type="ORF">ERS075527_01179</name>
</gene>
<keyword evidence="8 11" id="KW-0238">DNA-binding</keyword>
<dbReference type="GO" id="GO:0035731">
    <property type="term" value="F:dinitrosyl-iron complex binding"/>
    <property type="evidence" value="ECO:0007669"/>
    <property type="project" value="UniProtKB-UniRule"/>
</dbReference>
<comment type="PTM">
    <text evidence="11">The Fe-S cluster can be nitrosylated by nitric oxide (NO).</text>
</comment>
<feature type="binding site" evidence="11">
    <location>
        <position position="32"/>
    </location>
    <ligand>
        <name>[4Fe-4S] cluster</name>
        <dbReference type="ChEBI" id="CHEBI:49883"/>
    </ligand>
</feature>
<sequence length="134" mass="15030">MRENLRPGLRIISGAVDELLINHEPWTGLAPCSQTDPEIFFPEKGGSVKEAKAICATCEVIEQCLHYALINDERYGVFGGKSERERRAMKPRKCHECGNPVLGKAIRYCSTECSAAGARRVRSEIERRRKARAI</sequence>
<feature type="binding site" evidence="11">
    <location>
        <position position="58"/>
    </location>
    <ligand>
        <name>[4Fe-4S] cluster</name>
        <dbReference type="ChEBI" id="CHEBI:49883"/>
    </ligand>
</feature>
<reference evidence="13 14" key="1">
    <citation type="submission" date="2015-03" db="EMBL/GenBank/DDBJ databases">
        <authorList>
            <consortium name="Pathogen Informatics"/>
            <person name="Murphy D."/>
        </authorList>
    </citation>
    <scope>NUCLEOTIDE SEQUENCE [LARGE SCALE GENOMIC DNA]</scope>
    <source>
        <strain evidence="13 14">PAP036</strain>
    </source>
</reference>
<dbReference type="GO" id="GO:0047134">
    <property type="term" value="F:protein-disulfide reductase [NAD(P)H] activity"/>
    <property type="evidence" value="ECO:0007669"/>
    <property type="project" value="TreeGrafter"/>
</dbReference>
<evidence type="ECO:0000256" key="5">
    <source>
        <dbReference type="ARBA" id="ARBA00023004"/>
    </source>
</evidence>